<sequence>MMATKMVIVVRTDLDMGKGKIAAQVAHAAVSLVLDILNSSNSLWKEWLYKWLEEGQPKIVVKVPNLDELNKRYEKAIELNLPTTIIQDAGKTQIEPGTVTCIGIGPAPVELVDKITGDLKLL</sequence>
<evidence type="ECO:0000313" key="10">
    <source>
        <dbReference type="EMBL" id="MBB5253250.1"/>
    </source>
</evidence>
<proteinExistence type="inferred from homology"/>
<dbReference type="Pfam" id="PF01981">
    <property type="entry name" value="PTH2"/>
    <property type="match status" value="1"/>
</dbReference>
<dbReference type="GO" id="GO:0004045">
    <property type="term" value="F:peptidyl-tRNA hydrolase activity"/>
    <property type="evidence" value="ECO:0007669"/>
    <property type="project" value="UniProtKB-UniRule"/>
</dbReference>
<evidence type="ECO:0000256" key="1">
    <source>
        <dbReference type="ARBA" id="ARBA00003043"/>
    </source>
</evidence>
<dbReference type="EMBL" id="JACHFY010000003">
    <property type="protein sequence ID" value="MBB5253250.1"/>
    <property type="molecule type" value="Genomic_DNA"/>
</dbReference>
<evidence type="ECO:0000256" key="9">
    <source>
        <dbReference type="HAMAP-Rule" id="MF_00628"/>
    </source>
</evidence>
<dbReference type="EC" id="3.1.1.29" evidence="3 9"/>
<accession>A0A7J9RSU9</accession>
<comment type="caution">
    <text evidence="10">The sequence shown here is derived from an EMBL/GenBank/DDBJ whole genome shotgun (WGS) entry which is preliminary data.</text>
</comment>
<evidence type="ECO:0000256" key="8">
    <source>
        <dbReference type="ARBA" id="ARBA00050038"/>
    </source>
</evidence>
<dbReference type="Gene3D" id="3.40.1490.10">
    <property type="entry name" value="Bit1"/>
    <property type="match status" value="1"/>
</dbReference>
<evidence type="ECO:0000313" key="11">
    <source>
        <dbReference type="Proteomes" id="UP000582213"/>
    </source>
</evidence>
<dbReference type="FunFam" id="3.40.1490.10:FF:000001">
    <property type="entry name" value="Peptidyl-tRNA hydrolase 2"/>
    <property type="match status" value="1"/>
</dbReference>
<organism evidence="10 11">
    <name type="scientific">Sulfurisphaera ohwakuensis</name>
    <dbReference type="NCBI Taxonomy" id="69656"/>
    <lineage>
        <taxon>Archaea</taxon>
        <taxon>Thermoproteota</taxon>
        <taxon>Thermoprotei</taxon>
        <taxon>Sulfolobales</taxon>
        <taxon>Sulfolobaceae</taxon>
        <taxon>Sulfurisphaera</taxon>
    </lineage>
</organism>
<evidence type="ECO:0000256" key="4">
    <source>
        <dbReference type="ARBA" id="ARBA00022490"/>
    </source>
</evidence>
<dbReference type="PANTHER" id="PTHR12649">
    <property type="entry name" value="PEPTIDYL-TRNA HYDROLASE 2"/>
    <property type="match status" value="1"/>
</dbReference>
<dbReference type="CDD" id="cd02430">
    <property type="entry name" value="PTH2"/>
    <property type="match status" value="1"/>
</dbReference>
<dbReference type="InterPro" id="IPR023476">
    <property type="entry name" value="Pep_tRNA_hydro_II_dom_sf"/>
</dbReference>
<dbReference type="GO" id="GO:0006412">
    <property type="term" value="P:translation"/>
    <property type="evidence" value="ECO:0007669"/>
    <property type="project" value="UniProtKB-UniRule"/>
</dbReference>
<comment type="catalytic activity">
    <reaction evidence="7 9">
        <text>an N-acyl-L-alpha-aminoacyl-tRNA + H2O = an N-acyl-L-amino acid + a tRNA + H(+)</text>
        <dbReference type="Rhea" id="RHEA:54448"/>
        <dbReference type="Rhea" id="RHEA-COMP:10123"/>
        <dbReference type="Rhea" id="RHEA-COMP:13883"/>
        <dbReference type="ChEBI" id="CHEBI:15377"/>
        <dbReference type="ChEBI" id="CHEBI:15378"/>
        <dbReference type="ChEBI" id="CHEBI:59874"/>
        <dbReference type="ChEBI" id="CHEBI:78442"/>
        <dbReference type="ChEBI" id="CHEBI:138191"/>
        <dbReference type="EC" id="3.1.1.29"/>
    </reaction>
</comment>
<evidence type="ECO:0000256" key="6">
    <source>
        <dbReference type="ARBA" id="ARBA00038050"/>
    </source>
</evidence>
<dbReference type="InterPro" id="IPR002833">
    <property type="entry name" value="PTH2"/>
</dbReference>
<evidence type="ECO:0000256" key="2">
    <source>
        <dbReference type="ARBA" id="ARBA00004496"/>
    </source>
</evidence>
<keyword evidence="5 9" id="KW-0378">Hydrolase</keyword>
<dbReference type="PANTHER" id="PTHR12649:SF11">
    <property type="entry name" value="PEPTIDYL-TRNA HYDROLASE 2, MITOCHONDRIAL"/>
    <property type="match status" value="1"/>
</dbReference>
<dbReference type="Proteomes" id="UP000582213">
    <property type="component" value="Unassembled WGS sequence"/>
</dbReference>
<keyword evidence="4 9" id="KW-0963">Cytoplasm</keyword>
<gene>
    <name evidence="9" type="primary">pth</name>
    <name evidence="10" type="ORF">HNQ62_000992</name>
</gene>
<evidence type="ECO:0000256" key="7">
    <source>
        <dbReference type="ARBA" id="ARBA00048707"/>
    </source>
</evidence>
<dbReference type="HAMAP" id="MF_00628">
    <property type="entry name" value="Pept_tRNA_hydro_arch"/>
    <property type="match status" value="1"/>
</dbReference>
<dbReference type="NCBIfam" id="TIGR00283">
    <property type="entry name" value="arch_pth2"/>
    <property type="match status" value="1"/>
</dbReference>
<dbReference type="GO" id="GO:0005829">
    <property type="term" value="C:cytosol"/>
    <property type="evidence" value="ECO:0007669"/>
    <property type="project" value="TreeGrafter"/>
</dbReference>
<comment type="function">
    <text evidence="1 9">The natural substrate for this enzyme may be peptidyl-tRNAs which drop off the ribosome during protein synthesis.</text>
</comment>
<name>A0A7J9RSU9_SULOH</name>
<comment type="subcellular location">
    <subcellularLocation>
        <location evidence="2 9">Cytoplasm</location>
    </subcellularLocation>
</comment>
<dbReference type="SUPFAM" id="SSF102462">
    <property type="entry name" value="Peptidyl-tRNA hydrolase II"/>
    <property type="match status" value="1"/>
</dbReference>
<dbReference type="NCBIfam" id="NF003314">
    <property type="entry name" value="PRK04322.1"/>
    <property type="match status" value="1"/>
</dbReference>
<evidence type="ECO:0000256" key="3">
    <source>
        <dbReference type="ARBA" id="ARBA00013260"/>
    </source>
</evidence>
<protein>
    <recommendedName>
        <fullName evidence="8 9">Peptidyl-tRNA hydrolase</fullName>
        <shortName evidence="9">PTH</shortName>
        <ecNumber evidence="3 9">3.1.1.29</ecNumber>
    </recommendedName>
</protein>
<dbReference type="AlphaFoldDB" id="A0A7J9RSU9"/>
<reference evidence="10 11" key="1">
    <citation type="submission" date="2020-08" db="EMBL/GenBank/DDBJ databases">
        <title>Genomic Encyclopedia of Type Strains, Phase IV (KMG-IV): sequencing the most valuable type-strain genomes for metagenomic binning, comparative biology and taxonomic classification.</title>
        <authorList>
            <person name="Goeker M."/>
        </authorList>
    </citation>
    <scope>NUCLEOTIDE SEQUENCE [LARGE SCALE GENOMIC DNA]</scope>
    <source>
        <strain evidence="10 11">DSM 12421</strain>
    </source>
</reference>
<dbReference type="InterPro" id="IPR034759">
    <property type="entry name" value="Pept_tRNA_hydro_arch"/>
</dbReference>
<evidence type="ECO:0000256" key="5">
    <source>
        <dbReference type="ARBA" id="ARBA00022801"/>
    </source>
</evidence>
<comment type="similarity">
    <text evidence="6 9">Belongs to the PTH2 family.</text>
</comment>